<accession>A0A1M5Y590</accession>
<sequence>MENTQNKKQCRCGGNKSVELVKDPNATCSCGKRKLSEKKEEGCGCGCGCS</sequence>
<protein>
    <submittedName>
        <fullName evidence="1">Uncharacterized protein</fullName>
    </submittedName>
</protein>
<organism evidence="1 2">
    <name type="scientific">Clostridium intestinale DSM 6191</name>
    <dbReference type="NCBI Taxonomy" id="1121320"/>
    <lineage>
        <taxon>Bacteria</taxon>
        <taxon>Bacillati</taxon>
        <taxon>Bacillota</taxon>
        <taxon>Clostridia</taxon>
        <taxon>Eubacteriales</taxon>
        <taxon>Clostridiaceae</taxon>
        <taxon>Clostridium</taxon>
    </lineage>
</organism>
<evidence type="ECO:0000313" key="1">
    <source>
        <dbReference type="EMBL" id="SHI07166.1"/>
    </source>
</evidence>
<dbReference type="RefSeq" id="WP_156337820.1">
    <property type="nucleotide sequence ID" value="NZ_FQXU01000005.1"/>
</dbReference>
<name>A0A1M5Y590_9CLOT</name>
<proteinExistence type="predicted"/>
<reference evidence="1 2" key="1">
    <citation type="submission" date="2016-11" db="EMBL/GenBank/DDBJ databases">
        <authorList>
            <person name="Jaros S."/>
            <person name="Januszkiewicz K."/>
            <person name="Wedrychowicz H."/>
        </authorList>
    </citation>
    <scope>NUCLEOTIDE SEQUENCE [LARGE SCALE GENOMIC DNA]</scope>
    <source>
        <strain evidence="1 2">DSM 6191</strain>
    </source>
</reference>
<evidence type="ECO:0000313" key="2">
    <source>
        <dbReference type="Proteomes" id="UP000184241"/>
    </source>
</evidence>
<dbReference type="AlphaFoldDB" id="A0A1M5Y590"/>
<gene>
    <name evidence="1" type="ORF">SAMN02745941_01862</name>
</gene>
<dbReference type="Proteomes" id="UP000184241">
    <property type="component" value="Unassembled WGS sequence"/>
</dbReference>
<dbReference type="EMBL" id="FQXU01000005">
    <property type="protein sequence ID" value="SHI07166.1"/>
    <property type="molecule type" value="Genomic_DNA"/>
</dbReference>